<dbReference type="Proteomes" id="UP001610563">
    <property type="component" value="Unassembled WGS sequence"/>
</dbReference>
<comment type="caution">
    <text evidence="2">The sequence shown here is derived from an EMBL/GenBank/DDBJ whole genome shotgun (WGS) entry which is preliminary data.</text>
</comment>
<evidence type="ECO:0000313" key="2">
    <source>
        <dbReference type="EMBL" id="KAL2782650.1"/>
    </source>
</evidence>
<dbReference type="EMBL" id="JBFTWV010000360">
    <property type="protein sequence ID" value="KAL2782650.1"/>
    <property type="molecule type" value="Genomic_DNA"/>
</dbReference>
<proteinExistence type="predicted"/>
<name>A0ABR4FHC2_9EURO</name>
<evidence type="ECO:0000313" key="3">
    <source>
        <dbReference type="Proteomes" id="UP001610563"/>
    </source>
</evidence>
<evidence type="ECO:0000256" key="1">
    <source>
        <dbReference type="SAM" id="MobiDB-lite"/>
    </source>
</evidence>
<protein>
    <submittedName>
        <fullName evidence="2">Uncharacterized protein</fullName>
    </submittedName>
</protein>
<accession>A0ABR4FHC2</accession>
<feature type="region of interest" description="Disordered" evidence="1">
    <location>
        <begin position="1"/>
        <end position="30"/>
    </location>
</feature>
<keyword evidence="3" id="KW-1185">Reference proteome</keyword>
<sequence>MSIDIDISEITGSSPTHRAPGASGRRQVPVAPHETRAEVFQNSASALTESAPRNIQPGFTSSGKRIRAVRSHTRAVVEEPDGRLSYLNATEAGGSEVLQRALVLPSVKQIETGGWKELKARWASVTNARLAWTVMGSWDPYSQRLPEIVSCLCYEENGEQHQKIGARSNINIIFGSAVGDCMMADGLCPGSVKPEDACERLHGVTHQQRRQYWMDHPRVPRGSR</sequence>
<reference evidence="2 3" key="1">
    <citation type="submission" date="2024-07" db="EMBL/GenBank/DDBJ databases">
        <title>Section-level genome sequencing and comparative genomics of Aspergillus sections Usti and Cavernicolus.</title>
        <authorList>
            <consortium name="Lawrence Berkeley National Laboratory"/>
            <person name="Nybo J.L."/>
            <person name="Vesth T.C."/>
            <person name="Theobald S."/>
            <person name="Frisvad J.C."/>
            <person name="Larsen T.O."/>
            <person name="Kjaerboelling I."/>
            <person name="Rothschild-Mancinelli K."/>
            <person name="Lyhne E.K."/>
            <person name="Kogle M.E."/>
            <person name="Barry K."/>
            <person name="Clum A."/>
            <person name="Na H."/>
            <person name="Ledsgaard L."/>
            <person name="Lin J."/>
            <person name="Lipzen A."/>
            <person name="Kuo A."/>
            <person name="Riley R."/>
            <person name="Mondo S."/>
            <person name="Labutti K."/>
            <person name="Haridas S."/>
            <person name="Pangalinan J."/>
            <person name="Salamov A.A."/>
            <person name="Simmons B.A."/>
            <person name="Magnuson J.K."/>
            <person name="Chen J."/>
            <person name="Drula E."/>
            <person name="Henrissat B."/>
            <person name="Wiebenga A."/>
            <person name="Lubbers R.J."/>
            <person name="Gomes A.C."/>
            <person name="Makela M.R."/>
            <person name="Stajich J."/>
            <person name="Grigoriev I.V."/>
            <person name="Mortensen U.H."/>
            <person name="De Vries R.P."/>
            <person name="Baker S.E."/>
            <person name="Andersen M.R."/>
        </authorList>
    </citation>
    <scope>NUCLEOTIDE SEQUENCE [LARGE SCALE GENOMIC DNA]</scope>
    <source>
        <strain evidence="2 3">CBS 209.92</strain>
    </source>
</reference>
<gene>
    <name evidence="2" type="ORF">BJX66DRAFT_320199</name>
</gene>
<organism evidence="2 3">
    <name type="scientific">Aspergillus keveii</name>
    <dbReference type="NCBI Taxonomy" id="714993"/>
    <lineage>
        <taxon>Eukaryota</taxon>
        <taxon>Fungi</taxon>
        <taxon>Dikarya</taxon>
        <taxon>Ascomycota</taxon>
        <taxon>Pezizomycotina</taxon>
        <taxon>Eurotiomycetes</taxon>
        <taxon>Eurotiomycetidae</taxon>
        <taxon>Eurotiales</taxon>
        <taxon>Aspergillaceae</taxon>
        <taxon>Aspergillus</taxon>
        <taxon>Aspergillus subgen. Nidulantes</taxon>
    </lineage>
</organism>